<evidence type="ECO:0000313" key="2">
    <source>
        <dbReference type="EMBL" id="EKF17703.1"/>
    </source>
</evidence>
<dbReference type="Proteomes" id="UP000006786">
    <property type="component" value="Unassembled WGS sequence"/>
</dbReference>
<dbReference type="PATRIC" id="fig|391937.3.peg.3417"/>
<dbReference type="InterPro" id="IPR045079">
    <property type="entry name" value="Oxoprolinase-like"/>
</dbReference>
<accession>K2N0H1</accession>
<reference evidence="2 3" key="1">
    <citation type="journal article" date="2012" name="J. Bacteriol.">
        <title>Genome Sequence of Nitratireductor pacificus Type Strain pht-3B.</title>
        <authorList>
            <person name="Lai Q."/>
            <person name="Li G."/>
            <person name="Shao Z."/>
        </authorList>
    </citation>
    <scope>NUCLEOTIDE SEQUENCE [LARGE SCALE GENOMIC DNA]</scope>
    <source>
        <strain evidence="3">pht-3B</strain>
    </source>
</reference>
<evidence type="ECO:0000313" key="3">
    <source>
        <dbReference type="Proteomes" id="UP000006786"/>
    </source>
</evidence>
<sequence length="487" mass="51297">MTALASQILQNRLVAICREGAETFRRMARSPLVMQEGQYACAVLDAEGRLLAQEQGEPSQLAAVRDTVRRLVDYFSFNIADGDILLVGDPYFGGTSGGHLTVVRPVQAGGDIAFFAAVRFAAVDLAGDVSGLMQPGAHEVWQESLRVTPVKLNRGGNPQKDVMRYILRNTRAPDCLRADLAAAFASTGRVADKIDAIVETHGLEALVRAADHGIAYARIRAAHSLDRMAAPGGTGRAALSEDGFAPVEVAVSIARAGQTLRIDFSGSSRTSEGSANLTPSATRAAVVTQLFSGLLEELAVNEGLLEAVEIVCSADRCVNPAYPAAVSLGWRLVSPLVSAALAQATGSDAAVFSAAAPAMVVFEAVGSAAQSEPILLSPAYRPAEGLAGSDPLDGLRMLPSAEELETAGAFRLLARQFDGEGNILAEVEVAREGFEAILPPTGDDNRPAVRQRRPLVRDRSNVLDLEAGAVVSFSYARRETGGSHAIR</sequence>
<name>K2N0H1_9HYPH</name>
<evidence type="ECO:0000259" key="1">
    <source>
        <dbReference type="Pfam" id="PF02538"/>
    </source>
</evidence>
<dbReference type="AlphaFoldDB" id="K2N0H1"/>
<dbReference type="OrthoDB" id="9761586at2"/>
<keyword evidence="3" id="KW-1185">Reference proteome</keyword>
<dbReference type="Pfam" id="PF02538">
    <property type="entry name" value="Hydantoinase_B"/>
    <property type="match status" value="1"/>
</dbReference>
<dbReference type="PANTHER" id="PTHR11365:SF23">
    <property type="entry name" value="HYPOTHETICAL 5-OXOPROLINASE (EUROFUNG)-RELATED"/>
    <property type="match status" value="1"/>
</dbReference>
<dbReference type="GO" id="GO:0006749">
    <property type="term" value="P:glutathione metabolic process"/>
    <property type="evidence" value="ECO:0007669"/>
    <property type="project" value="TreeGrafter"/>
</dbReference>
<dbReference type="eggNOG" id="COG0146">
    <property type="taxonomic scope" value="Bacteria"/>
</dbReference>
<dbReference type="PANTHER" id="PTHR11365">
    <property type="entry name" value="5-OXOPROLINASE RELATED"/>
    <property type="match status" value="1"/>
</dbReference>
<dbReference type="InterPro" id="IPR003692">
    <property type="entry name" value="Hydantoinase_B"/>
</dbReference>
<dbReference type="GO" id="GO:0005829">
    <property type="term" value="C:cytosol"/>
    <property type="evidence" value="ECO:0007669"/>
    <property type="project" value="TreeGrafter"/>
</dbReference>
<organism evidence="2 3">
    <name type="scientific">Nitratireductor pacificus pht-3B</name>
    <dbReference type="NCBI Taxonomy" id="391937"/>
    <lineage>
        <taxon>Bacteria</taxon>
        <taxon>Pseudomonadati</taxon>
        <taxon>Pseudomonadota</taxon>
        <taxon>Alphaproteobacteria</taxon>
        <taxon>Hyphomicrobiales</taxon>
        <taxon>Phyllobacteriaceae</taxon>
        <taxon>Nitratireductor</taxon>
    </lineage>
</organism>
<dbReference type="EMBL" id="AMRM01000020">
    <property type="protein sequence ID" value="EKF17703.1"/>
    <property type="molecule type" value="Genomic_DNA"/>
</dbReference>
<comment type="caution">
    <text evidence="2">The sequence shown here is derived from an EMBL/GenBank/DDBJ whole genome shotgun (WGS) entry which is preliminary data.</text>
</comment>
<protein>
    <recommendedName>
        <fullName evidence="1">Hydantoinase B/oxoprolinase domain-containing protein</fullName>
    </recommendedName>
</protein>
<gene>
    <name evidence="2" type="ORF">NA2_16627</name>
</gene>
<dbReference type="RefSeq" id="WP_008598215.1">
    <property type="nucleotide sequence ID" value="NZ_AMRM01000020.1"/>
</dbReference>
<dbReference type="GO" id="GO:0017168">
    <property type="term" value="F:5-oxoprolinase (ATP-hydrolyzing) activity"/>
    <property type="evidence" value="ECO:0007669"/>
    <property type="project" value="TreeGrafter"/>
</dbReference>
<proteinExistence type="predicted"/>
<feature type="domain" description="Hydantoinase B/oxoprolinase" evidence="1">
    <location>
        <begin position="6"/>
        <end position="365"/>
    </location>
</feature>
<dbReference type="STRING" id="391937.NA2_16627"/>